<dbReference type="Gene3D" id="1.10.357.10">
    <property type="entry name" value="Tetracycline Repressor, domain 2"/>
    <property type="match status" value="1"/>
</dbReference>
<evidence type="ECO:0000256" key="4">
    <source>
        <dbReference type="PROSITE-ProRule" id="PRU00335"/>
    </source>
</evidence>
<organism evidence="6 7">
    <name type="scientific">Streptomyces glaucescens</name>
    <dbReference type="NCBI Taxonomy" id="1907"/>
    <lineage>
        <taxon>Bacteria</taxon>
        <taxon>Bacillati</taxon>
        <taxon>Actinomycetota</taxon>
        <taxon>Actinomycetes</taxon>
        <taxon>Kitasatosporales</taxon>
        <taxon>Streptomycetaceae</taxon>
        <taxon>Streptomyces</taxon>
    </lineage>
</organism>
<dbReference type="RefSeq" id="WP_052413881.1">
    <property type="nucleotide sequence ID" value="NZ_CP009438.1"/>
</dbReference>
<keyword evidence="3" id="KW-0804">Transcription</keyword>
<dbReference type="HOGENOM" id="CLU_069356_8_0_11"/>
<dbReference type="InterPro" id="IPR047923">
    <property type="entry name" value="ArpA-like"/>
</dbReference>
<dbReference type="PROSITE" id="PS50977">
    <property type="entry name" value="HTH_TETR_2"/>
    <property type="match status" value="1"/>
</dbReference>
<evidence type="ECO:0000313" key="7">
    <source>
        <dbReference type="Proteomes" id="UP000029482"/>
    </source>
</evidence>
<protein>
    <recommendedName>
        <fullName evidence="5">HTH tetR-type domain-containing protein</fullName>
    </recommendedName>
</protein>
<feature type="DNA-binding region" description="H-T-H motif" evidence="4">
    <location>
        <begin position="31"/>
        <end position="50"/>
    </location>
</feature>
<dbReference type="KEGG" id="sgu:SGLAU_25550"/>
<name>A0A089XAQ6_STRGA</name>
<dbReference type="Proteomes" id="UP000029482">
    <property type="component" value="Chromosome"/>
</dbReference>
<keyword evidence="7" id="KW-1185">Reference proteome</keyword>
<gene>
    <name evidence="6" type="ORF">SGLAU_25550</name>
</gene>
<feature type="domain" description="HTH tetR-type" evidence="5">
    <location>
        <begin position="8"/>
        <end position="68"/>
    </location>
</feature>
<evidence type="ECO:0000256" key="3">
    <source>
        <dbReference type="ARBA" id="ARBA00023163"/>
    </source>
</evidence>
<dbReference type="SUPFAM" id="SSF46689">
    <property type="entry name" value="Homeodomain-like"/>
    <property type="match status" value="1"/>
</dbReference>
<dbReference type="Pfam" id="PF00440">
    <property type="entry name" value="TetR_N"/>
    <property type="match status" value="1"/>
</dbReference>
<evidence type="ECO:0000259" key="5">
    <source>
        <dbReference type="PROSITE" id="PS50977"/>
    </source>
</evidence>
<dbReference type="AlphaFoldDB" id="A0A089XAQ6"/>
<dbReference type="PANTHER" id="PTHR30055:SF234">
    <property type="entry name" value="HTH-TYPE TRANSCRIPTIONAL REGULATOR BETI"/>
    <property type="match status" value="1"/>
</dbReference>
<dbReference type="InterPro" id="IPR001647">
    <property type="entry name" value="HTH_TetR"/>
</dbReference>
<dbReference type="PRINTS" id="PR00455">
    <property type="entry name" value="HTHTETR"/>
</dbReference>
<dbReference type="InterPro" id="IPR023772">
    <property type="entry name" value="DNA-bd_HTH_TetR-type_CS"/>
</dbReference>
<dbReference type="EMBL" id="CP009438">
    <property type="protein sequence ID" value="AIS01048.1"/>
    <property type="molecule type" value="Genomic_DNA"/>
</dbReference>
<proteinExistence type="predicted"/>
<dbReference type="PROSITE" id="PS01081">
    <property type="entry name" value="HTH_TETR_1"/>
    <property type="match status" value="1"/>
</dbReference>
<dbReference type="SUPFAM" id="SSF48498">
    <property type="entry name" value="Tetracyclin repressor-like, C-terminal domain"/>
    <property type="match status" value="1"/>
</dbReference>
<accession>A0A089XAQ6</accession>
<keyword evidence="2 4" id="KW-0238">DNA-binding</keyword>
<dbReference type="InterPro" id="IPR036271">
    <property type="entry name" value="Tet_transcr_reg_TetR-rel_C_sf"/>
</dbReference>
<dbReference type="STRING" id="1907.SGLAU_25550"/>
<dbReference type="GO" id="GO:0000976">
    <property type="term" value="F:transcription cis-regulatory region binding"/>
    <property type="evidence" value="ECO:0007669"/>
    <property type="project" value="TreeGrafter"/>
</dbReference>
<dbReference type="GO" id="GO:0003700">
    <property type="term" value="F:DNA-binding transcription factor activity"/>
    <property type="evidence" value="ECO:0007669"/>
    <property type="project" value="TreeGrafter"/>
</dbReference>
<dbReference type="OrthoDB" id="3237195at2"/>
<dbReference type="NCBIfam" id="NF041196">
    <property type="entry name" value="ScbR_bind_reg"/>
    <property type="match status" value="1"/>
</dbReference>
<dbReference type="eggNOG" id="COG1309">
    <property type="taxonomic scope" value="Bacteria"/>
</dbReference>
<evidence type="ECO:0000256" key="1">
    <source>
        <dbReference type="ARBA" id="ARBA00023015"/>
    </source>
</evidence>
<keyword evidence="1" id="KW-0805">Transcription regulation</keyword>
<dbReference type="PANTHER" id="PTHR30055">
    <property type="entry name" value="HTH-TYPE TRANSCRIPTIONAL REGULATOR RUTR"/>
    <property type="match status" value="1"/>
</dbReference>
<reference evidence="7" key="1">
    <citation type="journal article" date="2015" name="J. Biotechnol.">
        <title>Complete genome sequence of the actinobacterium Streptomyces glaucescens GLA.O (DSM 40922) consisting of a linear chromosome and one linear plasmid.</title>
        <authorList>
            <person name="Ortseifen V."/>
            <person name="Winkler A."/>
            <person name="Albersmeier A."/>
            <person name="Wendler S."/>
            <person name="Puhler A."/>
            <person name="Kalinowski J."/>
            <person name="Ruckert C."/>
        </authorList>
    </citation>
    <scope>NUCLEOTIDE SEQUENCE [LARGE SCALE GENOMIC DNA]</scope>
    <source>
        <strain evidence="7">DSM 40922 / GLA O</strain>
    </source>
</reference>
<dbReference type="InterPro" id="IPR009057">
    <property type="entry name" value="Homeodomain-like_sf"/>
</dbReference>
<dbReference type="InterPro" id="IPR050109">
    <property type="entry name" value="HTH-type_TetR-like_transc_reg"/>
</dbReference>
<evidence type="ECO:0000313" key="6">
    <source>
        <dbReference type="EMBL" id="AIS01048.1"/>
    </source>
</evidence>
<sequence length="220" mass="23201">MAKQERAIRTRNALITAAAELFDQDGYEASSLAVISARAGVSSGALHFHFANKAALVDGVVNAAGERLRSITRHRDALSLQVLIDASHDLVRGLAQDVVLRAGFALSARPERTAAARDLRRDWQTWVEATVERAAREGALMPGVVPCDLATTVVAVAAGLEALGGGDPRWLDRSALARFWALVLPCVVSPAARDLFAGLGRAGCDPVPRGVPVAPPRIGS</sequence>
<evidence type="ECO:0000256" key="2">
    <source>
        <dbReference type="ARBA" id="ARBA00023125"/>
    </source>
</evidence>